<evidence type="ECO:0000256" key="2">
    <source>
        <dbReference type="ARBA" id="ARBA00007758"/>
    </source>
</evidence>
<feature type="transmembrane region" description="Helical" evidence="6">
    <location>
        <begin position="14"/>
        <end position="32"/>
    </location>
</feature>
<gene>
    <name evidence="8" type="ORF">JDN41_03770</name>
</gene>
<keyword evidence="6" id="KW-0812">Transmembrane</keyword>
<comment type="subcellular location">
    <subcellularLocation>
        <location evidence="1">Cell envelope</location>
    </subcellularLocation>
</comment>
<evidence type="ECO:0000256" key="5">
    <source>
        <dbReference type="ARBA" id="ARBA00023284"/>
    </source>
</evidence>
<reference evidence="8 9" key="1">
    <citation type="submission" date="2020-12" db="EMBL/GenBank/DDBJ databases">
        <title>Revised draft genomes of Rhodomicrobium vannielii ATCC 17100 and Rhodomicrobium udaipurense JA643.</title>
        <authorList>
            <person name="Conners E.M."/>
            <person name="Davenport E.J."/>
            <person name="Bose A."/>
        </authorList>
    </citation>
    <scope>NUCLEOTIDE SEQUENCE [LARGE SCALE GENOMIC DNA]</scope>
    <source>
        <strain evidence="8 9">JA643</strain>
    </source>
</reference>
<evidence type="ECO:0000259" key="7">
    <source>
        <dbReference type="PROSITE" id="PS51352"/>
    </source>
</evidence>
<dbReference type="InterPro" id="IPR013740">
    <property type="entry name" value="Redoxin"/>
</dbReference>
<dbReference type="PROSITE" id="PS00194">
    <property type="entry name" value="THIOREDOXIN_1"/>
    <property type="match status" value="1"/>
</dbReference>
<dbReference type="PANTHER" id="PTHR42852:SF6">
    <property type="entry name" value="THIOL:DISULFIDE INTERCHANGE PROTEIN DSBE"/>
    <property type="match status" value="1"/>
</dbReference>
<dbReference type="InterPro" id="IPR050553">
    <property type="entry name" value="Thioredoxin_ResA/DsbE_sf"/>
</dbReference>
<keyword evidence="6" id="KW-0472">Membrane</keyword>
<dbReference type="SUPFAM" id="SSF52833">
    <property type="entry name" value="Thioredoxin-like"/>
    <property type="match status" value="1"/>
</dbReference>
<dbReference type="GO" id="GO:0030288">
    <property type="term" value="C:outer membrane-bounded periplasmic space"/>
    <property type="evidence" value="ECO:0007669"/>
    <property type="project" value="InterPro"/>
</dbReference>
<comment type="caution">
    <text evidence="8">The sequence shown here is derived from an EMBL/GenBank/DDBJ whole genome shotgun (WGS) entry which is preliminary data.</text>
</comment>
<dbReference type="Gene3D" id="3.40.30.10">
    <property type="entry name" value="Glutaredoxin"/>
    <property type="match status" value="1"/>
</dbReference>
<dbReference type="NCBIfam" id="TIGR00385">
    <property type="entry name" value="dsbE"/>
    <property type="match status" value="1"/>
</dbReference>
<dbReference type="RefSeq" id="WP_037239218.1">
    <property type="nucleotide sequence ID" value="NZ_JAEMUK010000008.1"/>
</dbReference>
<protein>
    <submittedName>
        <fullName evidence="8">DsbE family thiol:disulfide interchange protein</fullName>
    </submittedName>
</protein>
<evidence type="ECO:0000256" key="6">
    <source>
        <dbReference type="SAM" id="Phobius"/>
    </source>
</evidence>
<evidence type="ECO:0000256" key="4">
    <source>
        <dbReference type="ARBA" id="ARBA00023157"/>
    </source>
</evidence>
<dbReference type="CDD" id="cd03010">
    <property type="entry name" value="TlpA_like_DsbE"/>
    <property type="match status" value="1"/>
</dbReference>
<name>A0A8I1GF35_9HYPH</name>
<evidence type="ECO:0000313" key="9">
    <source>
        <dbReference type="Proteomes" id="UP000623250"/>
    </source>
</evidence>
<dbReference type="AlphaFoldDB" id="A0A8I1GF35"/>
<dbReference type="InterPro" id="IPR017937">
    <property type="entry name" value="Thioredoxin_CS"/>
</dbReference>
<evidence type="ECO:0000256" key="1">
    <source>
        <dbReference type="ARBA" id="ARBA00004196"/>
    </source>
</evidence>
<accession>A0A8I1GF35</accession>
<proteinExistence type="inferred from homology"/>
<dbReference type="Pfam" id="PF08534">
    <property type="entry name" value="Redoxin"/>
    <property type="match status" value="1"/>
</dbReference>
<dbReference type="InterPro" id="IPR036249">
    <property type="entry name" value="Thioredoxin-like_sf"/>
</dbReference>
<comment type="similarity">
    <text evidence="2">Belongs to the thioredoxin family. DsbE subfamily.</text>
</comment>
<dbReference type="PROSITE" id="PS51352">
    <property type="entry name" value="THIOREDOXIN_2"/>
    <property type="match status" value="1"/>
</dbReference>
<keyword evidence="6" id="KW-1133">Transmembrane helix</keyword>
<dbReference type="InterPro" id="IPR013766">
    <property type="entry name" value="Thioredoxin_domain"/>
</dbReference>
<feature type="domain" description="Thioredoxin" evidence="7">
    <location>
        <begin position="43"/>
        <end position="189"/>
    </location>
</feature>
<keyword evidence="3" id="KW-0201">Cytochrome c-type biogenesis</keyword>
<dbReference type="InterPro" id="IPR004799">
    <property type="entry name" value="Periplasmic_diS_OxRdtase_DsbE"/>
</dbReference>
<dbReference type="GO" id="GO:0015036">
    <property type="term" value="F:disulfide oxidoreductase activity"/>
    <property type="evidence" value="ECO:0007669"/>
    <property type="project" value="InterPro"/>
</dbReference>
<dbReference type="PANTHER" id="PTHR42852">
    <property type="entry name" value="THIOL:DISULFIDE INTERCHANGE PROTEIN DSBE"/>
    <property type="match status" value="1"/>
</dbReference>
<dbReference type="GO" id="GO:0017004">
    <property type="term" value="P:cytochrome complex assembly"/>
    <property type="evidence" value="ECO:0007669"/>
    <property type="project" value="UniProtKB-KW"/>
</dbReference>
<evidence type="ECO:0000256" key="3">
    <source>
        <dbReference type="ARBA" id="ARBA00022748"/>
    </source>
</evidence>
<keyword evidence="9" id="KW-1185">Reference proteome</keyword>
<dbReference type="Proteomes" id="UP000623250">
    <property type="component" value="Unassembled WGS sequence"/>
</dbReference>
<keyword evidence="5" id="KW-0676">Redox-active center</keyword>
<organism evidence="8 9">
    <name type="scientific">Rhodomicrobium udaipurense</name>
    <dbReference type="NCBI Taxonomy" id="1202716"/>
    <lineage>
        <taxon>Bacteria</taxon>
        <taxon>Pseudomonadati</taxon>
        <taxon>Pseudomonadota</taxon>
        <taxon>Alphaproteobacteria</taxon>
        <taxon>Hyphomicrobiales</taxon>
        <taxon>Hyphomicrobiaceae</taxon>
        <taxon>Rhodomicrobium</taxon>
    </lineage>
</organism>
<sequence length="199" mass="21367">MTDTPEKQNKPRRLVLPVVIVVAVLSLLYYQLRTGDPQSLPSVLIGKPVPDFQLAALPGAPSPTGLPVPGFSSDELKKGRVSLINVWASWCAPCQVEHPLITDLARQGIPVYGINYKGDTPEGAKRFLSRLGNPYKAVGVDDTGRVAIDFGVYGVPETFVIDGAGRIAYRHAGQLTEEVIAQKIKPAMEKAAKAAPPQS</sequence>
<evidence type="ECO:0000313" key="8">
    <source>
        <dbReference type="EMBL" id="MBJ7542671.1"/>
    </source>
</evidence>
<keyword evidence="4" id="KW-1015">Disulfide bond</keyword>
<dbReference type="EMBL" id="JAEMUK010000008">
    <property type="protein sequence ID" value="MBJ7542671.1"/>
    <property type="molecule type" value="Genomic_DNA"/>
</dbReference>